<dbReference type="EMBL" id="MVGT01003944">
    <property type="protein sequence ID" value="OVA02975.1"/>
    <property type="molecule type" value="Genomic_DNA"/>
</dbReference>
<evidence type="ECO:0000256" key="8">
    <source>
        <dbReference type="ARBA" id="ARBA00023136"/>
    </source>
</evidence>
<reference evidence="12 13" key="1">
    <citation type="journal article" date="2017" name="Mol. Plant">
        <title>The Genome of Medicinal Plant Macleaya cordata Provides New Insights into Benzylisoquinoline Alkaloids Metabolism.</title>
        <authorList>
            <person name="Liu X."/>
            <person name="Liu Y."/>
            <person name="Huang P."/>
            <person name="Ma Y."/>
            <person name="Qing Z."/>
            <person name="Tang Q."/>
            <person name="Cao H."/>
            <person name="Cheng P."/>
            <person name="Zheng Y."/>
            <person name="Yuan Z."/>
            <person name="Zhou Y."/>
            <person name="Liu J."/>
            <person name="Tang Z."/>
            <person name="Zhuo Y."/>
            <person name="Zhang Y."/>
            <person name="Yu L."/>
            <person name="Huang J."/>
            <person name="Yang P."/>
            <person name="Peng Q."/>
            <person name="Zhang J."/>
            <person name="Jiang W."/>
            <person name="Zhang Z."/>
            <person name="Lin K."/>
            <person name="Ro D.K."/>
            <person name="Chen X."/>
            <person name="Xiong X."/>
            <person name="Shang Y."/>
            <person name="Huang S."/>
            <person name="Zeng J."/>
        </authorList>
    </citation>
    <scope>NUCLEOTIDE SEQUENCE [LARGE SCALE GENOMIC DNA]</scope>
    <source>
        <strain evidence="13">cv. BLH2017</strain>
        <tissue evidence="12">Root</tissue>
    </source>
</reference>
<keyword evidence="5 10" id="KW-0812">Transmembrane</keyword>
<feature type="transmembrane region" description="Helical" evidence="10">
    <location>
        <begin position="38"/>
        <end position="57"/>
    </location>
</feature>
<keyword evidence="3" id="KW-0813">Transport</keyword>
<feature type="transmembrane region" description="Helical" evidence="10">
    <location>
        <begin position="134"/>
        <end position="160"/>
    </location>
</feature>
<keyword evidence="7 10" id="KW-1133">Transmembrane helix</keyword>
<dbReference type="InParanoid" id="A0A200PXU7"/>
<evidence type="ECO:0000259" key="11">
    <source>
        <dbReference type="PROSITE" id="PS50850"/>
    </source>
</evidence>
<dbReference type="PANTHER" id="PTHR23500">
    <property type="entry name" value="SOLUTE CARRIER FAMILY 2, FACILITATED GLUCOSE TRANSPORTER"/>
    <property type="match status" value="1"/>
</dbReference>
<dbReference type="PRINTS" id="PR00171">
    <property type="entry name" value="SUGRTRNSPORT"/>
</dbReference>
<feature type="compositionally biased region" description="Basic and acidic residues" evidence="9">
    <location>
        <begin position="1"/>
        <end position="10"/>
    </location>
</feature>
<sequence>MSAREFKDLDSASADQKVKQQQQPWNDIMMERKYRPHLCMVILIPFFQQMTGINFFMFFSPVLFKTLGADNNTSLKYTMIIGLVYICATLVATVVADELERRFEFLKGGFFVLILQVLVARVKYGFETNPKMDYIVPIVLVICCHVIIVETSWGPIGWLFLSEIFPVEIRSAAQSITVSVNMLFTSIVAEVSLNLLCDLKLFGLFYFFAGFVVVGTIFFYYFMPETKGKSVEEMSHVWKQHWYWGRYYIQEEEEEPEEETGGGNIQTEMSQQPWLITDEEWVLISN</sequence>
<evidence type="ECO:0000256" key="6">
    <source>
        <dbReference type="ARBA" id="ARBA00022847"/>
    </source>
</evidence>
<dbReference type="PROSITE" id="PS50850">
    <property type="entry name" value="MFS"/>
    <property type="match status" value="1"/>
</dbReference>
<dbReference type="OrthoDB" id="1001492at2759"/>
<feature type="domain" description="Major facilitator superfamily (MFS) profile" evidence="11">
    <location>
        <begin position="1"/>
        <end position="227"/>
    </location>
</feature>
<dbReference type="InterPro" id="IPR005828">
    <property type="entry name" value="MFS_sugar_transport-like"/>
</dbReference>
<organism evidence="12 13">
    <name type="scientific">Macleaya cordata</name>
    <name type="common">Five-seeded plume-poppy</name>
    <name type="synonym">Bocconia cordata</name>
    <dbReference type="NCBI Taxonomy" id="56857"/>
    <lineage>
        <taxon>Eukaryota</taxon>
        <taxon>Viridiplantae</taxon>
        <taxon>Streptophyta</taxon>
        <taxon>Embryophyta</taxon>
        <taxon>Tracheophyta</taxon>
        <taxon>Spermatophyta</taxon>
        <taxon>Magnoliopsida</taxon>
        <taxon>Ranunculales</taxon>
        <taxon>Papaveraceae</taxon>
        <taxon>Papaveroideae</taxon>
        <taxon>Macleaya</taxon>
    </lineage>
</organism>
<evidence type="ECO:0000256" key="5">
    <source>
        <dbReference type="ARBA" id="ARBA00022692"/>
    </source>
</evidence>
<dbReference type="PANTHER" id="PTHR23500:SF574">
    <property type="entry name" value="SUGAR TRANSPORT PROTEIN 1"/>
    <property type="match status" value="1"/>
</dbReference>
<feature type="transmembrane region" description="Helical" evidence="10">
    <location>
        <begin position="77"/>
        <end position="96"/>
    </location>
</feature>
<dbReference type="Gene3D" id="1.20.1250.20">
    <property type="entry name" value="MFS general substrate transporter like domains"/>
    <property type="match status" value="1"/>
</dbReference>
<dbReference type="Proteomes" id="UP000195402">
    <property type="component" value="Unassembled WGS sequence"/>
</dbReference>
<keyword evidence="8 10" id="KW-0472">Membrane</keyword>
<feature type="transmembrane region" description="Helical" evidence="10">
    <location>
        <begin position="172"/>
        <end position="189"/>
    </location>
</feature>
<dbReference type="STRING" id="56857.A0A200PXU7"/>
<keyword evidence="13" id="KW-1185">Reference proteome</keyword>
<dbReference type="AlphaFoldDB" id="A0A200PXU7"/>
<dbReference type="InterPro" id="IPR045262">
    <property type="entry name" value="STP/PLT_plant"/>
</dbReference>
<evidence type="ECO:0000313" key="12">
    <source>
        <dbReference type="EMBL" id="OVA02975.1"/>
    </source>
</evidence>
<keyword evidence="4" id="KW-0762">Sugar transport</keyword>
<name>A0A200PXU7_MACCD</name>
<accession>A0A200PXU7</accession>
<gene>
    <name evidence="12" type="ORF">BVC80_8755g22</name>
</gene>
<protein>
    <submittedName>
        <fullName evidence="12">Sugar/inositol transporter</fullName>
    </submittedName>
</protein>
<comment type="similarity">
    <text evidence="2">Belongs to the major facilitator superfamily. Sugar transporter (TC 2.A.1.1) family.</text>
</comment>
<comment type="subcellular location">
    <subcellularLocation>
        <location evidence="1">Membrane</location>
        <topology evidence="1">Multi-pass membrane protein</topology>
    </subcellularLocation>
</comment>
<evidence type="ECO:0000256" key="3">
    <source>
        <dbReference type="ARBA" id="ARBA00022448"/>
    </source>
</evidence>
<dbReference type="InterPro" id="IPR036259">
    <property type="entry name" value="MFS_trans_sf"/>
</dbReference>
<evidence type="ECO:0000256" key="4">
    <source>
        <dbReference type="ARBA" id="ARBA00022597"/>
    </source>
</evidence>
<evidence type="ECO:0000256" key="9">
    <source>
        <dbReference type="SAM" id="MobiDB-lite"/>
    </source>
</evidence>
<dbReference type="GO" id="GO:0015144">
    <property type="term" value="F:carbohydrate transmembrane transporter activity"/>
    <property type="evidence" value="ECO:0007669"/>
    <property type="project" value="InterPro"/>
</dbReference>
<evidence type="ECO:0000256" key="1">
    <source>
        <dbReference type="ARBA" id="ARBA00004141"/>
    </source>
</evidence>
<evidence type="ECO:0000313" key="13">
    <source>
        <dbReference type="Proteomes" id="UP000195402"/>
    </source>
</evidence>
<feature type="transmembrane region" description="Helical" evidence="10">
    <location>
        <begin position="201"/>
        <end position="222"/>
    </location>
</feature>
<dbReference type="GO" id="GO:0016020">
    <property type="term" value="C:membrane"/>
    <property type="evidence" value="ECO:0007669"/>
    <property type="project" value="UniProtKB-SubCell"/>
</dbReference>
<proteinExistence type="inferred from homology"/>
<keyword evidence="6" id="KW-0769">Symport</keyword>
<dbReference type="InterPro" id="IPR003663">
    <property type="entry name" value="Sugar/inositol_transpt"/>
</dbReference>
<dbReference type="SUPFAM" id="SSF103473">
    <property type="entry name" value="MFS general substrate transporter"/>
    <property type="match status" value="1"/>
</dbReference>
<dbReference type="GO" id="GO:0015293">
    <property type="term" value="F:symporter activity"/>
    <property type="evidence" value="ECO:0007669"/>
    <property type="project" value="UniProtKB-KW"/>
</dbReference>
<evidence type="ECO:0000256" key="2">
    <source>
        <dbReference type="ARBA" id="ARBA00010992"/>
    </source>
</evidence>
<evidence type="ECO:0000256" key="10">
    <source>
        <dbReference type="SAM" id="Phobius"/>
    </source>
</evidence>
<dbReference type="InterPro" id="IPR020846">
    <property type="entry name" value="MFS_dom"/>
</dbReference>
<feature type="region of interest" description="Disordered" evidence="9">
    <location>
        <begin position="1"/>
        <end position="22"/>
    </location>
</feature>
<dbReference type="Pfam" id="PF00083">
    <property type="entry name" value="Sugar_tr"/>
    <property type="match status" value="1"/>
</dbReference>
<feature type="transmembrane region" description="Helical" evidence="10">
    <location>
        <begin position="103"/>
        <end position="122"/>
    </location>
</feature>
<evidence type="ECO:0000256" key="7">
    <source>
        <dbReference type="ARBA" id="ARBA00022989"/>
    </source>
</evidence>
<comment type="caution">
    <text evidence="12">The sequence shown here is derived from an EMBL/GenBank/DDBJ whole genome shotgun (WGS) entry which is preliminary data.</text>
</comment>